<accession>A0ABQ6MWB0</accession>
<keyword evidence="3 4" id="KW-0862">Zinc</keyword>
<feature type="region of interest" description="Disordered" evidence="5">
    <location>
        <begin position="157"/>
        <end position="246"/>
    </location>
</feature>
<dbReference type="PROSITE" id="PS50103">
    <property type="entry name" value="ZF_C3H1"/>
    <property type="match status" value="1"/>
</dbReference>
<dbReference type="Gene3D" id="4.10.1000.10">
    <property type="entry name" value="Zinc finger, CCCH-type"/>
    <property type="match status" value="1"/>
</dbReference>
<dbReference type="InterPro" id="IPR036855">
    <property type="entry name" value="Znf_CCCH_sf"/>
</dbReference>
<feature type="region of interest" description="Disordered" evidence="5">
    <location>
        <begin position="35"/>
        <end position="68"/>
    </location>
</feature>
<dbReference type="EMBL" id="BRYB01004669">
    <property type="protein sequence ID" value="GMI34896.1"/>
    <property type="molecule type" value="Genomic_DNA"/>
</dbReference>
<feature type="zinc finger region" description="C3H1-type" evidence="4">
    <location>
        <begin position="133"/>
        <end position="159"/>
    </location>
</feature>
<dbReference type="InterPro" id="IPR000571">
    <property type="entry name" value="Znf_CCCH"/>
</dbReference>
<name>A0ABQ6MWB0_9STRA</name>
<gene>
    <name evidence="7" type="ORF">TeGR_g1822</name>
</gene>
<sequence length="246" mass="27312">MSPAAPKRKFSPKPVPPGYACAQCGSSEHWVFSCPDKQKKKKSKANPAHAPVQGQDPSEADKQRAREMQREMAFVNKRAPSCFCGDRSRLAKVRKSADPASPAVGQFFFFCGKGKHDETKCRFARPAKEETVAKKKMCSFWAKGTCKKGDRCEFAHSEEGREIVKGAKEARKERKEEREKGGEEAKAEEAKAEEVKAEEPKAEEAEEPKAEELKAEEAEEAKAEESSSSSDSSDSEDDNDLDDQNF</sequence>
<keyword evidence="8" id="KW-1185">Reference proteome</keyword>
<keyword evidence="1 4" id="KW-0479">Metal-binding</keyword>
<proteinExistence type="predicted"/>
<dbReference type="SUPFAM" id="SSF90229">
    <property type="entry name" value="CCCH zinc finger"/>
    <property type="match status" value="1"/>
</dbReference>
<feature type="compositionally biased region" description="Basic and acidic residues" evidence="5">
    <location>
        <begin position="59"/>
        <end position="68"/>
    </location>
</feature>
<feature type="compositionally biased region" description="Acidic residues" evidence="5">
    <location>
        <begin position="233"/>
        <end position="246"/>
    </location>
</feature>
<dbReference type="Pfam" id="PF00642">
    <property type="entry name" value="zf-CCCH"/>
    <property type="match status" value="1"/>
</dbReference>
<protein>
    <recommendedName>
        <fullName evidence="6">C3H1-type domain-containing protein</fullName>
    </recommendedName>
</protein>
<comment type="caution">
    <text evidence="7">The sequence shown here is derived from an EMBL/GenBank/DDBJ whole genome shotgun (WGS) entry which is preliminary data.</text>
</comment>
<evidence type="ECO:0000256" key="5">
    <source>
        <dbReference type="SAM" id="MobiDB-lite"/>
    </source>
</evidence>
<evidence type="ECO:0000259" key="6">
    <source>
        <dbReference type="PROSITE" id="PS50103"/>
    </source>
</evidence>
<evidence type="ECO:0000313" key="8">
    <source>
        <dbReference type="Proteomes" id="UP001165060"/>
    </source>
</evidence>
<keyword evidence="2 4" id="KW-0863">Zinc-finger</keyword>
<feature type="compositionally biased region" description="Basic and acidic residues" evidence="5">
    <location>
        <begin position="157"/>
        <end position="225"/>
    </location>
</feature>
<dbReference type="Gene3D" id="4.10.60.10">
    <property type="entry name" value="Zinc finger, CCHC-type"/>
    <property type="match status" value="1"/>
</dbReference>
<evidence type="ECO:0000256" key="4">
    <source>
        <dbReference type="PROSITE-ProRule" id="PRU00723"/>
    </source>
</evidence>
<evidence type="ECO:0000256" key="1">
    <source>
        <dbReference type="ARBA" id="ARBA00022723"/>
    </source>
</evidence>
<evidence type="ECO:0000313" key="7">
    <source>
        <dbReference type="EMBL" id="GMI34896.1"/>
    </source>
</evidence>
<organism evidence="7 8">
    <name type="scientific">Tetraparma gracilis</name>
    <dbReference type="NCBI Taxonomy" id="2962635"/>
    <lineage>
        <taxon>Eukaryota</taxon>
        <taxon>Sar</taxon>
        <taxon>Stramenopiles</taxon>
        <taxon>Ochrophyta</taxon>
        <taxon>Bolidophyceae</taxon>
        <taxon>Parmales</taxon>
        <taxon>Triparmaceae</taxon>
        <taxon>Tetraparma</taxon>
    </lineage>
</organism>
<dbReference type="SMART" id="SM00356">
    <property type="entry name" value="ZnF_C3H1"/>
    <property type="match status" value="1"/>
</dbReference>
<feature type="domain" description="C3H1-type" evidence="6">
    <location>
        <begin position="133"/>
        <end position="159"/>
    </location>
</feature>
<reference evidence="7 8" key="1">
    <citation type="journal article" date="2023" name="Commun. Biol.">
        <title>Genome analysis of Parmales, the sister group of diatoms, reveals the evolutionary specialization of diatoms from phago-mixotrophs to photoautotrophs.</title>
        <authorList>
            <person name="Ban H."/>
            <person name="Sato S."/>
            <person name="Yoshikawa S."/>
            <person name="Yamada K."/>
            <person name="Nakamura Y."/>
            <person name="Ichinomiya M."/>
            <person name="Sato N."/>
            <person name="Blanc-Mathieu R."/>
            <person name="Endo H."/>
            <person name="Kuwata A."/>
            <person name="Ogata H."/>
        </authorList>
    </citation>
    <scope>NUCLEOTIDE SEQUENCE [LARGE SCALE GENOMIC DNA]</scope>
</reference>
<dbReference type="Proteomes" id="UP001165060">
    <property type="component" value="Unassembled WGS sequence"/>
</dbReference>
<evidence type="ECO:0000256" key="2">
    <source>
        <dbReference type="ARBA" id="ARBA00022771"/>
    </source>
</evidence>
<evidence type="ECO:0000256" key="3">
    <source>
        <dbReference type="ARBA" id="ARBA00022833"/>
    </source>
</evidence>